<feature type="non-terminal residue" evidence="7">
    <location>
        <position position="260"/>
    </location>
</feature>
<dbReference type="GO" id="GO:0016020">
    <property type="term" value="C:membrane"/>
    <property type="evidence" value="ECO:0007669"/>
    <property type="project" value="UniProtKB-SubCell"/>
</dbReference>
<name>A0A9N9JFT3_9GLOM</name>
<dbReference type="Gene3D" id="1.20.1250.20">
    <property type="entry name" value="MFS general substrate transporter like domains"/>
    <property type="match status" value="1"/>
</dbReference>
<dbReference type="OrthoDB" id="2985014at2759"/>
<comment type="subcellular location">
    <subcellularLocation>
        <location evidence="1">Membrane</location>
        <topology evidence="1">Multi-pass membrane protein</topology>
    </subcellularLocation>
</comment>
<reference evidence="7" key="1">
    <citation type="submission" date="2021-06" db="EMBL/GenBank/DDBJ databases">
        <authorList>
            <person name="Kallberg Y."/>
            <person name="Tangrot J."/>
            <person name="Rosling A."/>
        </authorList>
    </citation>
    <scope>NUCLEOTIDE SEQUENCE</scope>
    <source>
        <strain evidence="7">IN212</strain>
    </source>
</reference>
<keyword evidence="3 6" id="KW-0812">Transmembrane</keyword>
<dbReference type="Proteomes" id="UP000789396">
    <property type="component" value="Unassembled WGS sequence"/>
</dbReference>
<dbReference type="SUPFAM" id="SSF103473">
    <property type="entry name" value="MFS general substrate transporter"/>
    <property type="match status" value="1"/>
</dbReference>
<feature type="transmembrane region" description="Helical" evidence="6">
    <location>
        <begin position="114"/>
        <end position="133"/>
    </location>
</feature>
<evidence type="ECO:0000313" key="7">
    <source>
        <dbReference type="EMBL" id="CAG8780171.1"/>
    </source>
</evidence>
<gene>
    <name evidence="7" type="ORF">RFULGI_LOCUS15744</name>
</gene>
<protein>
    <submittedName>
        <fullName evidence="7">10104_t:CDS:1</fullName>
    </submittedName>
</protein>
<evidence type="ECO:0000256" key="4">
    <source>
        <dbReference type="ARBA" id="ARBA00022989"/>
    </source>
</evidence>
<dbReference type="AlphaFoldDB" id="A0A9N9JFT3"/>
<feature type="transmembrane region" description="Helical" evidence="6">
    <location>
        <begin position="12"/>
        <end position="32"/>
    </location>
</feature>
<feature type="transmembrane region" description="Helical" evidence="6">
    <location>
        <begin position="183"/>
        <end position="205"/>
    </location>
</feature>
<dbReference type="PANTHER" id="PTHR43791:SF36">
    <property type="entry name" value="TRANSPORTER, PUTATIVE (AFU_ORTHOLOGUE AFUA_6G08340)-RELATED"/>
    <property type="match status" value="1"/>
</dbReference>
<dbReference type="EMBL" id="CAJVPZ010052145">
    <property type="protein sequence ID" value="CAG8780171.1"/>
    <property type="molecule type" value="Genomic_DNA"/>
</dbReference>
<dbReference type="GO" id="GO:0022857">
    <property type="term" value="F:transmembrane transporter activity"/>
    <property type="evidence" value="ECO:0007669"/>
    <property type="project" value="InterPro"/>
</dbReference>
<keyword evidence="8" id="KW-1185">Reference proteome</keyword>
<evidence type="ECO:0000256" key="6">
    <source>
        <dbReference type="SAM" id="Phobius"/>
    </source>
</evidence>
<proteinExistence type="predicted"/>
<dbReference type="InterPro" id="IPR036259">
    <property type="entry name" value="MFS_trans_sf"/>
</dbReference>
<evidence type="ECO:0000256" key="2">
    <source>
        <dbReference type="ARBA" id="ARBA00022448"/>
    </source>
</evidence>
<feature type="transmembrane region" description="Helical" evidence="6">
    <location>
        <begin position="145"/>
        <end position="163"/>
    </location>
</feature>
<comment type="caution">
    <text evidence="7">The sequence shown here is derived from an EMBL/GenBank/DDBJ whole genome shotgun (WGS) entry which is preliminary data.</text>
</comment>
<dbReference type="Pfam" id="PF07690">
    <property type="entry name" value="MFS_1"/>
    <property type="match status" value="1"/>
</dbReference>
<keyword evidence="4 6" id="KW-1133">Transmembrane helix</keyword>
<organism evidence="7 8">
    <name type="scientific">Racocetra fulgida</name>
    <dbReference type="NCBI Taxonomy" id="60492"/>
    <lineage>
        <taxon>Eukaryota</taxon>
        <taxon>Fungi</taxon>
        <taxon>Fungi incertae sedis</taxon>
        <taxon>Mucoromycota</taxon>
        <taxon>Glomeromycotina</taxon>
        <taxon>Glomeromycetes</taxon>
        <taxon>Diversisporales</taxon>
        <taxon>Gigasporaceae</taxon>
        <taxon>Racocetra</taxon>
    </lineage>
</organism>
<feature type="non-terminal residue" evidence="7">
    <location>
        <position position="1"/>
    </location>
</feature>
<sequence length="260" mass="29183">QISGTSLHGFQLLFLIEGIPTIITAIVIALYMTRGPADARFLTPEERKFAVDRLRPEGGPIDVDRSTAKAQIKLAFTDIKVYVYLIMLMLATVPFNSLNFFLPTLVKQLGYTNVQAQLMVVPPLAIATIWMTLNSWASDKYQTRALNLMAAHLLSITGLVGLLATDATNPNLYTTDAPSFTKGNVICLSTVLAQSILTIGMKLYLDLLNKRRDLAILANYDYVYDNDLVKNKKKLREIAMKCVEKEPRFDEILCDRHPNW</sequence>
<dbReference type="PANTHER" id="PTHR43791">
    <property type="entry name" value="PERMEASE-RELATED"/>
    <property type="match status" value="1"/>
</dbReference>
<evidence type="ECO:0000256" key="3">
    <source>
        <dbReference type="ARBA" id="ARBA00022692"/>
    </source>
</evidence>
<evidence type="ECO:0000313" key="8">
    <source>
        <dbReference type="Proteomes" id="UP000789396"/>
    </source>
</evidence>
<evidence type="ECO:0000256" key="1">
    <source>
        <dbReference type="ARBA" id="ARBA00004141"/>
    </source>
</evidence>
<accession>A0A9N9JFT3</accession>
<keyword evidence="5 6" id="KW-0472">Membrane</keyword>
<evidence type="ECO:0000256" key="5">
    <source>
        <dbReference type="ARBA" id="ARBA00023136"/>
    </source>
</evidence>
<keyword evidence="2" id="KW-0813">Transport</keyword>
<feature type="transmembrane region" description="Helical" evidence="6">
    <location>
        <begin position="81"/>
        <end position="102"/>
    </location>
</feature>
<dbReference type="InterPro" id="IPR011701">
    <property type="entry name" value="MFS"/>
</dbReference>